<dbReference type="Proteomes" id="UP001054252">
    <property type="component" value="Unassembled WGS sequence"/>
</dbReference>
<accession>A0AAV5LPR9</accession>
<protein>
    <submittedName>
        <fullName evidence="1">Uncharacterized protein</fullName>
    </submittedName>
</protein>
<reference evidence="1 2" key="1">
    <citation type="journal article" date="2021" name="Commun. Biol.">
        <title>The genome of Shorea leprosula (Dipterocarpaceae) highlights the ecological relevance of drought in aseasonal tropical rainforests.</title>
        <authorList>
            <person name="Ng K.K.S."/>
            <person name="Kobayashi M.J."/>
            <person name="Fawcett J.A."/>
            <person name="Hatakeyama M."/>
            <person name="Paape T."/>
            <person name="Ng C.H."/>
            <person name="Ang C.C."/>
            <person name="Tnah L.H."/>
            <person name="Lee C.T."/>
            <person name="Nishiyama T."/>
            <person name="Sese J."/>
            <person name="O'Brien M.J."/>
            <person name="Copetti D."/>
            <person name="Mohd Noor M.I."/>
            <person name="Ong R.C."/>
            <person name="Putra M."/>
            <person name="Sireger I.Z."/>
            <person name="Indrioko S."/>
            <person name="Kosugi Y."/>
            <person name="Izuno A."/>
            <person name="Isagi Y."/>
            <person name="Lee S.L."/>
            <person name="Shimizu K.K."/>
        </authorList>
    </citation>
    <scope>NUCLEOTIDE SEQUENCE [LARGE SCALE GENOMIC DNA]</scope>
    <source>
        <strain evidence="1">214</strain>
    </source>
</reference>
<organism evidence="1 2">
    <name type="scientific">Rubroshorea leprosula</name>
    <dbReference type="NCBI Taxonomy" id="152421"/>
    <lineage>
        <taxon>Eukaryota</taxon>
        <taxon>Viridiplantae</taxon>
        <taxon>Streptophyta</taxon>
        <taxon>Embryophyta</taxon>
        <taxon>Tracheophyta</taxon>
        <taxon>Spermatophyta</taxon>
        <taxon>Magnoliopsida</taxon>
        <taxon>eudicotyledons</taxon>
        <taxon>Gunneridae</taxon>
        <taxon>Pentapetalae</taxon>
        <taxon>rosids</taxon>
        <taxon>malvids</taxon>
        <taxon>Malvales</taxon>
        <taxon>Dipterocarpaceae</taxon>
        <taxon>Rubroshorea</taxon>
    </lineage>
</organism>
<evidence type="ECO:0000313" key="2">
    <source>
        <dbReference type="Proteomes" id="UP001054252"/>
    </source>
</evidence>
<dbReference type="AlphaFoldDB" id="A0AAV5LPR9"/>
<gene>
    <name evidence="1" type="ORF">SLEP1_g47248</name>
</gene>
<name>A0AAV5LPR9_9ROSI</name>
<sequence>MENDNWAFQASCFEEIVSGRLRQGMSVSPHSIGPAVGSANQSRG</sequence>
<evidence type="ECO:0000313" key="1">
    <source>
        <dbReference type="EMBL" id="GKV39490.1"/>
    </source>
</evidence>
<comment type="caution">
    <text evidence="1">The sequence shown here is derived from an EMBL/GenBank/DDBJ whole genome shotgun (WGS) entry which is preliminary data.</text>
</comment>
<proteinExistence type="predicted"/>
<keyword evidence="2" id="KW-1185">Reference proteome</keyword>
<dbReference type="EMBL" id="BPVZ01000135">
    <property type="protein sequence ID" value="GKV39490.1"/>
    <property type="molecule type" value="Genomic_DNA"/>
</dbReference>